<dbReference type="AlphaFoldDB" id="A0A0D6Q3A6"/>
<comment type="caution">
    <text evidence="6">The sequence shown here is derived from an EMBL/GenBank/DDBJ whole genome shotgun (WGS) entry which is preliminary data.</text>
</comment>
<keyword evidence="5" id="KW-0460">Magnesium</keyword>
<dbReference type="RefSeq" id="WP_048851938.1">
    <property type="nucleotide sequence ID" value="NZ_BANI01000164.1"/>
</dbReference>
<dbReference type="PIRSF" id="PIRSF006806">
    <property type="entry name" value="FTHF_cligase"/>
    <property type="match status" value="1"/>
</dbReference>
<feature type="binding site" evidence="4">
    <location>
        <begin position="15"/>
        <end position="19"/>
    </location>
    <ligand>
        <name>ATP</name>
        <dbReference type="ChEBI" id="CHEBI:30616"/>
    </ligand>
</feature>
<dbReference type="GO" id="GO:0009396">
    <property type="term" value="P:folic acid-containing compound biosynthetic process"/>
    <property type="evidence" value="ECO:0007669"/>
    <property type="project" value="TreeGrafter"/>
</dbReference>
<dbReference type="PANTHER" id="PTHR23407:SF1">
    <property type="entry name" value="5-FORMYLTETRAHYDROFOLATE CYCLO-LIGASE"/>
    <property type="match status" value="1"/>
</dbReference>
<dbReference type="PANTHER" id="PTHR23407">
    <property type="entry name" value="ATPASE INHIBITOR/5-FORMYLTETRAHYDROFOLATE CYCLO-LIGASE"/>
    <property type="match status" value="1"/>
</dbReference>
<keyword evidence="6" id="KW-0436">Ligase</keyword>
<evidence type="ECO:0000256" key="1">
    <source>
        <dbReference type="ARBA" id="ARBA00010638"/>
    </source>
</evidence>
<dbReference type="NCBIfam" id="TIGR02727">
    <property type="entry name" value="MTHFS_bact"/>
    <property type="match status" value="1"/>
</dbReference>
<comment type="cofactor">
    <cofactor evidence="5">
        <name>Mg(2+)</name>
        <dbReference type="ChEBI" id="CHEBI:18420"/>
    </cofactor>
</comment>
<dbReference type="Proteomes" id="UP000032675">
    <property type="component" value="Unassembled WGS sequence"/>
</dbReference>
<keyword evidence="2 4" id="KW-0547">Nucleotide-binding</keyword>
<keyword evidence="3 4" id="KW-0067">ATP-binding</keyword>
<name>A0A0D6Q3A6_KOMEU</name>
<dbReference type="GO" id="GO:0046872">
    <property type="term" value="F:metal ion binding"/>
    <property type="evidence" value="ECO:0007669"/>
    <property type="project" value="UniProtKB-KW"/>
</dbReference>
<dbReference type="EC" id="6.3.3.2" evidence="5"/>
<gene>
    <name evidence="6" type="ORF">Geu3261_0188_002</name>
</gene>
<dbReference type="Gene3D" id="3.40.50.10420">
    <property type="entry name" value="NagB/RpiA/CoA transferase-like"/>
    <property type="match status" value="1"/>
</dbReference>
<evidence type="ECO:0000256" key="3">
    <source>
        <dbReference type="ARBA" id="ARBA00022840"/>
    </source>
</evidence>
<feature type="binding site" evidence="4">
    <location>
        <position position="69"/>
    </location>
    <ligand>
        <name>substrate</name>
    </ligand>
</feature>
<comment type="similarity">
    <text evidence="1 5">Belongs to the 5-formyltetrahydrofolate cyclo-ligase family.</text>
</comment>
<feature type="binding site" evidence="4">
    <location>
        <begin position="142"/>
        <end position="150"/>
    </location>
    <ligand>
        <name>ATP</name>
        <dbReference type="ChEBI" id="CHEBI:30616"/>
    </ligand>
</feature>
<evidence type="ECO:0000256" key="4">
    <source>
        <dbReference type="PIRSR" id="PIRSR006806-1"/>
    </source>
</evidence>
<organism evidence="6 7">
    <name type="scientific">Komagataeibacter europaeus NBRC 3261</name>
    <dbReference type="NCBI Taxonomy" id="1234669"/>
    <lineage>
        <taxon>Bacteria</taxon>
        <taxon>Pseudomonadati</taxon>
        <taxon>Pseudomonadota</taxon>
        <taxon>Alphaproteobacteria</taxon>
        <taxon>Acetobacterales</taxon>
        <taxon>Acetobacteraceae</taxon>
        <taxon>Komagataeibacter</taxon>
    </lineage>
</organism>
<accession>A0A0D6Q3A6</accession>
<comment type="catalytic activity">
    <reaction evidence="5">
        <text>(6S)-5-formyl-5,6,7,8-tetrahydrofolate + ATP = (6R)-5,10-methenyltetrahydrofolate + ADP + phosphate</text>
        <dbReference type="Rhea" id="RHEA:10488"/>
        <dbReference type="ChEBI" id="CHEBI:30616"/>
        <dbReference type="ChEBI" id="CHEBI:43474"/>
        <dbReference type="ChEBI" id="CHEBI:57455"/>
        <dbReference type="ChEBI" id="CHEBI:57457"/>
        <dbReference type="ChEBI" id="CHEBI:456216"/>
        <dbReference type="EC" id="6.3.3.2"/>
    </reaction>
</comment>
<dbReference type="Pfam" id="PF01812">
    <property type="entry name" value="5-FTHF_cyc-lig"/>
    <property type="match status" value="1"/>
</dbReference>
<dbReference type="InterPro" id="IPR002698">
    <property type="entry name" value="FTHF_cligase"/>
</dbReference>
<dbReference type="InterPro" id="IPR024185">
    <property type="entry name" value="FTHF_cligase-like_sf"/>
</dbReference>
<evidence type="ECO:0000313" key="6">
    <source>
        <dbReference type="EMBL" id="GAN97465.1"/>
    </source>
</evidence>
<evidence type="ECO:0000256" key="2">
    <source>
        <dbReference type="ARBA" id="ARBA00022741"/>
    </source>
</evidence>
<proteinExistence type="inferred from homology"/>
<dbReference type="InterPro" id="IPR037171">
    <property type="entry name" value="NagB/RpiA_transferase-like"/>
</dbReference>
<evidence type="ECO:0000313" key="7">
    <source>
        <dbReference type="Proteomes" id="UP000032675"/>
    </source>
</evidence>
<sequence>MTSLDPESWPVTRAKQALRHQMTRHRQAFAASPVRAGAEEALCHRMVRGLRGMTGAGDCIALVWPLPGESDLHPVMQALHADGMCIVLPETPPRGQPLVFRRWRPECPMLPGRYGALHPDGPPMQPDVVCVPLLAFDRRGMRLGYGGGYYDRTLARLPRARTVGFGLSFQEVTCIPTGLYDVALPAIVTEREWIRCRGDGRTR</sequence>
<dbReference type="SUPFAM" id="SSF100950">
    <property type="entry name" value="NagB/RpiA/CoA transferase-like"/>
    <property type="match status" value="1"/>
</dbReference>
<evidence type="ECO:0000256" key="5">
    <source>
        <dbReference type="RuleBase" id="RU361279"/>
    </source>
</evidence>
<dbReference type="GO" id="GO:0030272">
    <property type="term" value="F:5-formyltetrahydrofolate cyclo-ligase activity"/>
    <property type="evidence" value="ECO:0007669"/>
    <property type="project" value="UniProtKB-EC"/>
</dbReference>
<keyword evidence="5" id="KW-0479">Metal-binding</keyword>
<dbReference type="GO" id="GO:0035999">
    <property type="term" value="P:tetrahydrofolate interconversion"/>
    <property type="evidence" value="ECO:0007669"/>
    <property type="project" value="TreeGrafter"/>
</dbReference>
<protein>
    <recommendedName>
        <fullName evidence="5">5-formyltetrahydrofolate cyclo-ligase</fullName>
        <ecNumber evidence="5">6.3.3.2</ecNumber>
    </recommendedName>
</protein>
<dbReference type="GO" id="GO:0005524">
    <property type="term" value="F:ATP binding"/>
    <property type="evidence" value="ECO:0007669"/>
    <property type="project" value="UniProtKB-KW"/>
</dbReference>
<dbReference type="EMBL" id="BANI01000164">
    <property type="protein sequence ID" value="GAN97465.1"/>
    <property type="molecule type" value="Genomic_DNA"/>
</dbReference>
<reference evidence="6 7" key="1">
    <citation type="submission" date="2012-11" db="EMBL/GenBank/DDBJ databases">
        <title>Whole genome sequence of Gluconacetobacter europaeus NBRC3261.</title>
        <authorList>
            <person name="Azuma Y."/>
            <person name="Higashiura N."/>
            <person name="Hirakawa H."/>
            <person name="Matsushita K."/>
        </authorList>
    </citation>
    <scope>NUCLEOTIDE SEQUENCE [LARGE SCALE GENOMIC DNA]</scope>
    <source>
        <strain evidence="6 7">NBRC 3261</strain>
    </source>
</reference>